<sequence>MYAYNGTLLKTNRDIILRKIDRNMNITKEDVMNKLSFIIDPVTAPHLHYSNLEHMIKILKRTVIDNTYLPFAILCSQLYDERNETEKIAICILFEEVMDQYKRYHT</sequence>
<evidence type="ECO:0000313" key="1">
    <source>
        <dbReference type="EMBL" id="QHT00029.1"/>
    </source>
</evidence>
<reference evidence="1" key="1">
    <citation type="journal article" date="2020" name="Nature">
        <title>Giant virus diversity and host interactions through global metagenomics.</title>
        <authorList>
            <person name="Schulz F."/>
            <person name="Roux S."/>
            <person name="Paez-Espino D."/>
            <person name="Jungbluth S."/>
            <person name="Walsh D.A."/>
            <person name="Denef V.J."/>
            <person name="McMahon K.D."/>
            <person name="Konstantinidis K.T."/>
            <person name="Eloe-Fadrosh E.A."/>
            <person name="Kyrpides N.C."/>
            <person name="Woyke T."/>
        </authorList>
    </citation>
    <scope>NUCLEOTIDE SEQUENCE</scope>
    <source>
        <strain evidence="1">GVMAG-M-3300020192-26</strain>
    </source>
</reference>
<accession>A0A6C0C8Q3</accession>
<dbReference type="AlphaFoldDB" id="A0A6C0C8Q3"/>
<dbReference type="EMBL" id="MN739352">
    <property type="protein sequence ID" value="QHT00029.1"/>
    <property type="molecule type" value="Genomic_DNA"/>
</dbReference>
<organism evidence="1">
    <name type="scientific">viral metagenome</name>
    <dbReference type="NCBI Taxonomy" id="1070528"/>
    <lineage>
        <taxon>unclassified sequences</taxon>
        <taxon>metagenomes</taxon>
        <taxon>organismal metagenomes</taxon>
    </lineage>
</organism>
<proteinExistence type="predicted"/>
<name>A0A6C0C8Q3_9ZZZZ</name>
<protein>
    <submittedName>
        <fullName evidence="1">Uncharacterized protein</fullName>
    </submittedName>
</protein>